<sequence>MLSNEDAGRARWADDLQSLTRLEELLLRYPELDPEEHREVGERLVATGPLDMGLLSANRAAWNQAEQYRADNPHVFRMSLGKRLMLTALAVMAGAIIWWLSDIGLP</sequence>
<name>A0ABZ2G3I6_9SPHN</name>
<feature type="transmembrane region" description="Helical" evidence="1">
    <location>
        <begin position="84"/>
        <end position="101"/>
    </location>
</feature>
<evidence type="ECO:0000313" key="2">
    <source>
        <dbReference type="EMBL" id="WWM71668.1"/>
    </source>
</evidence>
<evidence type="ECO:0008006" key="4">
    <source>
        <dbReference type="Google" id="ProtNLM"/>
    </source>
</evidence>
<keyword evidence="1" id="KW-1133">Transmembrane helix</keyword>
<reference evidence="2 3" key="1">
    <citation type="submission" date="2024-02" db="EMBL/GenBank/DDBJ databases">
        <title>Full genome sequence of Sphingomonas kaistensis.</title>
        <authorList>
            <person name="Poletto B.L."/>
            <person name="Silva G."/>
            <person name="Galante D."/>
            <person name="Campos K.R."/>
            <person name="Santos M.B.N."/>
            <person name="Sacchi C.T."/>
        </authorList>
    </citation>
    <scope>NUCLEOTIDE SEQUENCE [LARGE SCALE GENOMIC DNA]</scope>
    <source>
        <strain evidence="2 3">MA4R</strain>
    </source>
</reference>
<organism evidence="2 3">
    <name type="scientific">Sphingomonas kaistensis</name>
    <dbReference type="NCBI Taxonomy" id="298708"/>
    <lineage>
        <taxon>Bacteria</taxon>
        <taxon>Pseudomonadati</taxon>
        <taxon>Pseudomonadota</taxon>
        <taxon>Alphaproteobacteria</taxon>
        <taxon>Sphingomonadales</taxon>
        <taxon>Sphingomonadaceae</taxon>
        <taxon>Sphingomonas</taxon>
    </lineage>
</organism>
<protein>
    <recommendedName>
        <fullName evidence="4">Anti-sigma factor</fullName>
    </recommendedName>
</protein>
<proteinExistence type="predicted"/>
<keyword evidence="1" id="KW-0472">Membrane</keyword>
<accession>A0ABZ2G3I6</accession>
<dbReference type="EMBL" id="CP145607">
    <property type="protein sequence ID" value="WWM71668.1"/>
    <property type="molecule type" value="Genomic_DNA"/>
</dbReference>
<evidence type="ECO:0000313" key="3">
    <source>
        <dbReference type="Proteomes" id="UP001382935"/>
    </source>
</evidence>
<dbReference type="Proteomes" id="UP001382935">
    <property type="component" value="Chromosome"/>
</dbReference>
<dbReference type="RefSeq" id="WP_338505244.1">
    <property type="nucleotide sequence ID" value="NZ_CP145607.1"/>
</dbReference>
<keyword evidence="1" id="KW-0812">Transmembrane</keyword>
<evidence type="ECO:0000256" key="1">
    <source>
        <dbReference type="SAM" id="Phobius"/>
    </source>
</evidence>
<gene>
    <name evidence="2" type="ORF">V6R86_13565</name>
</gene>
<keyword evidence="3" id="KW-1185">Reference proteome</keyword>